<reference evidence="2 3" key="1">
    <citation type="submission" date="2019-07" db="EMBL/GenBank/DDBJ databases">
        <title>Hymenobacter sp. straun FUR1 Genome sequencing and assembly.</title>
        <authorList>
            <person name="Chhetri G."/>
        </authorList>
    </citation>
    <scope>NUCLEOTIDE SEQUENCE [LARGE SCALE GENOMIC DNA]</scope>
    <source>
        <strain evidence="2 3">Fur1</strain>
    </source>
</reference>
<dbReference type="InterPro" id="IPR036102">
    <property type="entry name" value="OsmC/Ohrsf"/>
</dbReference>
<dbReference type="PANTHER" id="PTHR39624">
    <property type="entry name" value="PROTEIN INVOLVED IN RIMO-MEDIATED BETA-METHYLTHIOLATION OF RIBOSOMAL PROTEIN S12 YCAO"/>
    <property type="match status" value="1"/>
</dbReference>
<organism evidence="2 3">
    <name type="scientific">Hymenobacter setariae</name>
    <dbReference type="NCBI Taxonomy" id="2594794"/>
    <lineage>
        <taxon>Bacteria</taxon>
        <taxon>Pseudomonadati</taxon>
        <taxon>Bacteroidota</taxon>
        <taxon>Cytophagia</taxon>
        <taxon>Cytophagales</taxon>
        <taxon>Hymenobacteraceae</taxon>
        <taxon>Hymenobacter</taxon>
    </lineage>
</organism>
<dbReference type="InterPro" id="IPR015946">
    <property type="entry name" value="KH_dom-like_a/b"/>
</dbReference>
<feature type="region of interest" description="Disordered" evidence="1">
    <location>
        <begin position="18"/>
        <end position="42"/>
    </location>
</feature>
<gene>
    <name evidence="2" type="ORF">FNT36_11190</name>
</gene>
<dbReference type="Proteomes" id="UP000317624">
    <property type="component" value="Unassembled WGS sequence"/>
</dbReference>
<evidence type="ECO:0000313" key="3">
    <source>
        <dbReference type="Proteomes" id="UP000317624"/>
    </source>
</evidence>
<protein>
    <submittedName>
        <fullName evidence="2">OsmC family protein</fullName>
    </submittedName>
</protein>
<accession>A0A558BWB0</accession>
<dbReference type="InterPro" id="IPR003718">
    <property type="entry name" value="OsmC/Ohr_fam"/>
</dbReference>
<dbReference type="AlphaFoldDB" id="A0A558BWB0"/>
<dbReference type="OrthoDB" id="9789573at2"/>
<dbReference type="EMBL" id="VMRJ01000003">
    <property type="protein sequence ID" value="TVT40743.1"/>
    <property type="molecule type" value="Genomic_DNA"/>
</dbReference>
<comment type="caution">
    <text evidence="2">The sequence shown here is derived from an EMBL/GenBank/DDBJ whole genome shotgun (WGS) entry which is preliminary data.</text>
</comment>
<dbReference type="SUPFAM" id="SSF82784">
    <property type="entry name" value="OsmC-like"/>
    <property type="match status" value="1"/>
</dbReference>
<dbReference type="Pfam" id="PF02566">
    <property type="entry name" value="OsmC"/>
    <property type="match status" value="1"/>
</dbReference>
<sequence>MTAPTATARYEGQLRTEATHVASGTSIQTDAPVDNHGRGEAFSPTDLVGTALGTCILTTMAIVAERHQLDLKGSTMQVKKIMSQDAPRRIVQFDVDLQLPASLSESDRALLERVAHTCPVALSLNPEIRQEVRFSYQ</sequence>
<evidence type="ECO:0000313" key="2">
    <source>
        <dbReference type="EMBL" id="TVT40743.1"/>
    </source>
</evidence>
<proteinExistence type="predicted"/>
<dbReference type="PANTHER" id="PTHR39624:SF2">
    <property type="entry name" value="OSMC-LIKE PROTEIN"/>
    <property type="match status" value="1"/>
</dbReference>
<evidence type="ECO:0000256" key="1">
    <source>
        <dbReference type="SAM" id="MobiDB-lite"/>
    </source>
</evidence>
<dbReference type="Gene3D" id="3.30.300.20">
    <property type="match status" value="1"/>
</dbReference>
<name>A0A558BWB0_9BACT</name>
<keyword evidence="3" id="KW-1185">Reference proteome</keyword>